<name>A0A565B4W5_9BRAS</name>
<protein>
    <recommendedName>
        <fullName evidence="4">DC1 domain-containing protein</fullName>
    </recommendedName>
</protein>
<evidence type="ECO:0000256" key="1">
    <source>
        <dbReference type="SAM" id="MobiDB-lite"/>
    </source>
</evidence>
<evidence type="ECO:0000313" key="2">
    <source>
        <dbReference type="EMBL" id="VVA96154.1"/>
    </source>
</evidence>
<dbReference type="OrthoDB" id="10506210at2759"/>
<organism evidence="2 3">
    <name type="scientific">Arabis nemorensis</name>
    <dbReference type="NCBI Taxonomy" id="586526"/>
    <lineage>
        <taxon>Eukaryota</taxon>
        <taxon>Viridiplantae</taxon>
        <taxon>Streptophyta</taxon>
        <taxon>Embryophyta</taxon>
        <taxon>Tracheophyta</taxon>
        <taxon>Spermatophyta</taxon>
        <taxon>Magnoliopsida</taxon>
        <taxon>eudicotyledons</taxon>
        <taxon>Gunneridae</taxon>
        <taxon>Pentapetalae</taxon>
        <taxon>rosids</taxon>
        <taxon>malvids</taxon>
        <taxon>Brassicales</taxon>
        <taxon>Brassicaceae</taxon>
        <taxon>Arabideae</taxon>
        <taxon>Arabis</taxon>
    </lineage>
</organism>
<dbReference type="AlphaFoldDB" id="A0A565B4W5"/>
<gene>
    <name evidence="2" type="ORF">ANE_LOCUS6599</name>
</gene>
<accession>A0A565B4W5</accession>
<sequence length="170" mass="20211">MGENQRSDEETGENQRSDEENDQNQRSGEEIGQNQRSYDEFSEYQSSDEKWRNEEEPRCIVSDPAQPHKVSRADDYETKQDCFSCGKRGPRLHYDPPPFHFYCPTCQVEFHDTCHTFPSKMIHPYHPLTFTFLQKETEMIVDTNVGGRHDFLRRHMPENFCPNIQFQYHV</sequence>
<feature type="region of interest" description="Disordered" evidence="1">
    <location>
        <begin position="1"/>
        <end position="73"/>
    </location>
</feature>
<dbReference type="EMBL" id="CABITT030000003">
    <property type="protein sequence ID" value="VVA96154.1"/>
    <property type="molecule type" value="Genomic_DNA"/>
</dbReference>
<dbReference type="Proteomes" id="UP000489600">
    <property type="component" value="Unassembled WGS sequence"/>
</dbReference>
<proteinExistence type="predicted"/>
<reference evidence="2" key="1">
    <citation type="submission" date="2019-07" db="EMBL/GenBank/DDBJ databases">
        <authorList>
            <person name="Dittberner H."/>
        </authorList>
    </citation>
    <scope>NUCLEOTIDE SEQUENCE [LARGE SCALE GENOMIC DNA]</scope>
</reference>
<evidence type="ECO:0008006" key="4">
    <source>
        <dbReference type="Google" id="ProtNLM"/>
    </source>
</evidence>
<feature type="compositionally biased region" description="Basic and acidic residues" evidence="1">
    <location>
        <begin position="47"/>
        <end position="58"/>
    </location>
</feature>
<feature type="compositionally biased region" description="Basic and acidic residues" evidence="1">
    <location>
        <begin position="1"/>
        <end position="18"/>
    </location>
</feature>
<evidence type="ECO:0000313" key="3">
    <source>
        <dbReference type="Proteomes" id="UP000489600"/>
    </source>
</evidence>
<keyword evidence="3" id="KW-1185">Reference proteome</keyword>
<comment type="caution">
    <text evidence="2">The sequence shown here is derived from an EMBL/GenBank/DDBJ whole genome shotgun (WGS) entry which is preliminary data.</text>
</comment>